<evidence type="ECO:0000313" key="2">
    <source>
        <dbReference type="Proteomes" id="UP000557872"/>
    </source>
</evidence>
<evidence type="ECO:0000313" key="1">
    <source>
        <dbReference type="EMBL" id="NWK55182.1"/>
    </source>
</evidence>
<comment type="caution">
    <text evidence="1">The sequence shown here is derived from an EMBL/GenBank/DDBJ whole genome shotgun (WGS) entry which is preliminary data.</text>
</comment>
<name>A0A851GE32_9BACT</name>
<sequence length="280" mass="31007">MHKLLPQLKLNIGENGPLAAWVGDKEKIGFLLGNPEADARRAMVVHTHNSGYVVDKIGAGDQSMTSVIAERKVIVSLPAKLKGIPELRGEQEGDGWATYSTGFVHGYSPGRSDDNRVVDLLSQWMKVSATIPLGETKQWKATASKVSKLDGFDIWPRLSNAALMPIKIGVFHGDFAPWNIKISRVLEISVLDWEHGCSDGPAGWDWLHYMIQRATLVDGMSASEALNVCRVWAETDRGKRFLDAAGWGAQVELWIGTYLVYSSWVAGFDRDELITAWLMK</sequence>
<evidence type="ECO:0008006" key="3">
    <source>
        <dbReference type="Google" id="ProtNLM"/>
    </source>
</evidence>
<organism evidence="1 2">
    <name type="scientific">Oceaniferula marina</name>
    <dbReference type="NCBI Taxonomy" id="2748318"/>
    <lineage>
        <taxon>Bacteria</taxon>
        <taxon>Pseudomonadati</taxon>
        <taxon>Verrucomicrobiota</taxon>
        <taxon>Verrucomicrobiia</taxon>
        <taxon>Verrucomicrobiales</taxon>
        <taxon>Verrucomicrobiaceae</taxon>
        <taxon>Oceaniferula</taxon>
    </lineage>
</organism>
<dbReference type="EMBL" id="JACBAZ010000002">
    <property type="protein sequence ID" value="NWK55182.1"/>
    <property type="molecule type" value="Genomic_DNA"/>
</dbReference>
<gene>
    <name evidence="1" type="ORF">HW115_06140</name>
</gene>
<reference evidence="1 2" key="1">
    <citation type="submission" date="2020-07" db="EMBL/GenBank/DDBJ databases">
        <title>Roseicoccus Jingziensis gen. nov., sp. nov., isolated from coastal seawater.</title>
        <authorList>
            <person name="Feng X."/>
        </authorList>
    </citation>
    <scope>NUCLEOTIDE SEQUENCE [LARGE SCALE GENOMIC DNA]</scope>
    <source>
        <strain evidence="1 2">N1E253</strain>
    </source>
</reference>
<dbReference type="InterPro" id="IPR011009">
    <property type="entry name" value="Kinase-like_dom_sf"/>
</dbReference>
<protein>
    <recommendedName>
        <fullName evidence="3">Aminoglycoside phosphotransferase domain-containing protein</fullName>
    </recommendedName>
</protein>
<keyword evidence="2" id="KW-1185">Reference proteome</keyword>
<dbReference type="Proteomes" id="UP000557872">
    <property type="component" value="Unassembled WGS sequence"/>
</dbReference>
<dbReference type="SUPFAM" id="SSF56112">
    <property type="entry name" value="Protein kinase-like (PK-like)"/>
    <property type="match status" value="1"/>
</dbReference>
<accession>A0A851GE32</accession>
<dbReference type="AlphaFoldDB" id="A0A851GE32"/>
<dbReference type="RefSeq" id="WP_178931714.1">
    <property type="nucleotide sequence ID" value="NZ_JACBAZ010000002.1"/>
</dbReference>
<proteinExistence type="predicted"/>